<keyword evidence="4" id="KW-1185">Reference proteome</keyword>
<evidence type="ECO:0000313" key="4">
    <source>
        <dbReference type="Proteomes" id="UP000501690"/>
    </source>
</evidence>
<accession>A0A4D6LG89</accession>
<evidence type="ECO:0000256" key="2">
    <source>
        <dbReference type="SAM" id="SignalP"/>
    </source>
</evidence>
<reference evidence="3 4" key="1">
    <citation type="submission" date="2019-04" db="EMBL/GenBank/DDBJ databases">
        <title>An improved genome assembly and genetic linkage map for asparagus bean, Vigna unguiculata ssp. sesquipedialis.</title>
        <authorList>
            <person name="Xia Q."/>
            <person name="Zhang R."/>
            <person name="Dong Y."/>
        </authorList>
    </citation>
    <scope>NUCLEOTIDE SEQUENCE [LARGE SCALE GENOMIC DNA]</scope>
    <source>
        <tissue evidence="3">Leaf</tissue>
    </source>
</reference>
<gene>
    <name evidence="3" type="ORF">DEO72_LG3g1869</name>
</gene>
<dbReference type="AlphaFoldDB" id="A0A4D6LG89"/>
<feature type="chain" id="PRO_5020035935" evidence="2">
    <location>
        <begin position="22"/>
        <end position="128"/>
    </location>
</feature>
<feature type="region of interest" description="Disordered" evidence="1">
    <location>
        <begin position="70"/>
        <end position="128"/>
    </location>
</feature>
<evidence type="ECO:0000256" key="1">
    <source>
        <dbReference type="SAM" id="MobiDB-lite"/>
    </source>
</evidence>
<feature type="compositionally biased region" description="Polar residues" evidence="1">
    <location>
        <begin position="93"/>
        <end position="104"/>
    </location>
</feature>
<evidence type="ECO:0000313" key="3">
    <source>
        <dbReference type="EMBL" id="QCD87335.1"/>
    </source>
</evidence>
<proteinExistence type="predicted"/>
<organism evidence="3 4">
    <name type="scientific">Vigna unguiculata</name>
    <name type="common">Cowpea</name>
    <dbReference type="NCBI Taxonomy" id="3917"/>
    <lineage>
        <taxon>Eukaryota</taxon>
        <taxon>Viridiplantae</taxon>
        <taxon>Streptophyta</taxon>
        <taxon>Embryophyta</taxon>
        <taxon>Tracheophyta</taxon>
        <taxon>Spermatophyta</taxon>
        <taxon>Magnoliopsida</taxon>
        <taxon>eudicotyledons</taxon>
        <taxon>Gunneridae</taxon>
        <taxon>Pentapetalae</taxon>
        <taxon>rosids</taxon>
        <taxon>fabids</taxon>
        <taxon>Fabales</taxon>
        <taxon>Fabaceae</taxon>
        <taxon>Papilionoideae</taxon>
        <taxon>50 kb inversion clade</taxon>
        <taxon>NPAAA clade</taxon>
        <taxon>indigoferoid/millettioid clade</taxon>
        <taxon>Phaseoleae</taxon>
        <taxon>Vigna</taxon>
    </lineage>
</organism>
<dbReference type="Proteomes" id="UP000501690">
    <property type="component" value="Linkage Group LG3"/>
</dbReference>
<feature type="signal peptide" evidence="2">
    <location>
        <begin position="1"/>
        <end position="21"/>
    </location>
</feature>
<dbReference type="EMBL" id="CP039347">
    <property type="protein sequence ID" value="QCD87335.1"/>
    <property type="molecule type" value="Genomic_DNA"/>
</dbReference>
<protein>
    <submittedName>
        <fullName evidence="3">Uncharacterized protein</fullName>
    </submittedName>
</protein>
<feature type="compositionally biased region" description="Low complexity" evidence="1">
    <location>
        <begin position="70"/>
        <end position="92"/>
    </location>
</feature>
<keyword evidence="2" id="KW-0732">Signal</keyword>
<feature type="compositionally biased region" description="Basic and acidic residues" evidence="1">
    <location>
        <begin position="105"/>
        <end position="128"/>
    </location>
</feature>
<name>A0A4D6LG89_VIGUN</name>
<sequence length="128" mass="14351">MGASPCTSTFLLNFLFICASGCTPNILLPRFVFFIHSLQAKFSRICQILRNNLQHPNEYIRDITLRFRSSSLSSRPSSPTSSIATPSSIVSSHNCNETFSMPSSSHHERTIDEAEAAMEEHRENTNQT</sequence>